<dbReference type="GeneID" id="85315311"/>
<feature type="binding site" evidence="1">
    <location>
        <position position="92"/>
    </location>
    <ligand>
        <name>ATP</name>
        <dbReference type="ChEBI" id="CHEBI:30616"/>
    </ligand>
</feature>
<feature type="region of interest" description="Disordered" evidence="2">
    <location>
        <begin position="98"/>
        <end position="124"/>
    </location>
</feature>
<keyword evidence="1" id="KW-0067">ATP-binding</keyword>
<dbReference type="AlphaFoldDB" id="A0AAJ0FIQ8"/>
<dbReference type="InterPro" id="IPR011009">
    <property type="entry name" value="Kinase-like_dom_sf"/>
</dbReference>
<name>A0AAJ0FIQ8_9PEZI</name>
<dbReference type="Gene3D" id="3.30.200.20">
    <property type="entry name" value="Phosphorylase Kinase, domain 1"/>
    <property type="match status" value="1"/>
</dbReference>
<sequence>MPPSHHDSFQSPPFRYIGDGSCDGFEQPGKYKGGGLHPVPLGNILSEPSSCVSDCKMHPGYRVVVKLGYGEFATVWLAVDIQDEQTLFVAIKICEAFESSSPKSSPWTSEEAILKSLSSPRCRH</sequence>
<gene>
    <name evidence="4" type="ORF">QBC33DRAFT_601831</name>
</gene>
<dbReference type="InterPro" id="IPR000719">
    <property type="entry name" value="Prot_kinase_dom"/>
</dbReference>
<comment type="caution">
    <text evidence="4">The sequence shown here is derived from an EMBL/GenBank/DDBJ whole genome shotgun (WGS) entry which is preliminary data.</text>
</comment>
<dbReference type="SUPFAM" id="SSF56112">
    <property type="entry name" value="Protein kinase-like (PK-like)"/>
    <property type="match status" value="1"/>
</dbReference>
<dbReference type="EMBL" id="MU839039">
    <property type="protein sequence ID" value="KAK1762330.1"/>
    <property type="molecule type" value="Genomic_DNA"/>
</dbReference>
<evidence type="ECO:0000313" key="5">
    <source>
        <dbReference type="Proteomes" id="UP001244011"/>
    </source>
</evidence>
<dbReference type="Proteomes" id="UP001244011">
    <property type="component" value="Unassembled WGS sequence"/>
</dbReference>
<dbReference type="GO" id="GO:0005524">
    <property type="term" value="F:ATP binding"/>
    <property type="evidence" value="ECO:0007669"/>
    <property type="project" value="UniProtKB-UniRule"/>
</dbReference>
<feature type="compositionally biased region" description="Low complexity" evidence="2">
    <location>
        <begin position="98"/>
        <end position="111"/>
    </location>
</feature>
<evidence type="ECO:0000256" key="1">
    <source>
        <dbReference type="PROSITE-ProRule" id="PRU10141"/>
    </source>
</evidence>
<proteinExistence type="predicted"/>
<keyword evidence="5" id="KW-1185">Reference proteome</keyword>
<protein>
    <recommendedName>
        <fullName evidence="3">Protein kinase domain-containing protein</fullName>
    </recommendedName>
</protein>
<dbReference type="InterPro" id="IPR017441">
    <property type="entry name" value="Protein_kinase_ATP_BS"/>
</dbReference>
<organism evidence="4 5">
    <name type="scientific">Phialemonium atrogriseum</name>
    <dbReference type="NCBI Taxonomy" id="1093897"/>
    <lineage>
        <taxon>Eukaryota</taxon>
        <taxon>Fungi</taxon>
        <taxon>Dikarya</taxon>
        <taxon>Ascomycota</taxon>
        <taxon>Pezizomycotina</taxon>
        <taxon>Sordariomycetes</taxon>
        <taxon>Sordariomycetidae</taxon>
        <taxon>Cephalothecales</taxon>
        <taxon>Cephalothecaceae</taxon>
        <taxon>Phialemonium</taxon>
    </lineage>
</organism>
<reference evidence="4" key="1">
    <citation type="submission" date="2023-06" db="EMBL/GenBank/DDBJ databases">
        <title>Genome-scale phylogeny and comparative genomics of the fungal order Sordariales.</title>
        <authorList>
            <consortium name="Lawrence Berkeley National Laboratory"/>
            <person name="Hensen N."/>
            <person name="Bonometti L."/>
            <person name="Westerberg I."/>
            <person name="Brannstrom I.O."/>
            <person name="Guillou S."/>
            <person name="Cros-Aarteil S."/>
            <person name="Calhoun S."/>
            <person name="Haridas S."/>
            <person name="Kuo A."/>
            <person name="Mondo S."/>
            <person name="Pangilinan J."/>
            <person name="Riley R."/>
            <person name="Labutti K."/>
            <person name="Andreopoulos B."/>
            <person name="Lipzen A."/>
            <person name="Chen C."/>
            <person name="Yanf M."/>
            <person name="Daum C."/>
            <person name="Ng V."/>
            <person name="Clum A."/>
            <person name="Steindorff A."/>
            <person name="Ohm R."/>
            <person name="Martin F."/>
            <person name="Silar P."/>
            <person name="Natvig D."/>
            <person name="Lalanne C."/>
            <person name="Gautier V."/>
            <person name="Ament-Velasquez S.L."/>
            <person name="Kruys A."/>
            <person name="Hutchinson M.I."/>
            <person name="Powell A.J."/>
            <person name="Barry K."/>
            <person name="Miller A.N."/>
            <person name="Grigoriev I.V."/>
            <person name="Debuchy R."/>
            <person name="Gladieux P."/>
            <person name="Thoren M.H."/>
            <person name="Johannesson H."/>
        </authorList>
    </citation>
    <scope>NUCLEOTIDE SEQUENCE</scope>
    <source>
        <strain evidence="4">8032-3</strain>
    </source>
</reference>
<dbReference type="PROSITE" id="PS50011">
    <property type="entry name" value="PROTEIN_KINASE_DOM"/>
    <property type="match status" value="1"/>
</dbReference>
<evidence type="ECO:0000259" key="3">
    <source>
        <dbReference type="PROSITE" id="PS50011"/>
    </source>
</evidence>
<evidence type="ECO:0000313" key="4">
    <source>
        <dbReference type="EMBL" id="KAK1762330.1"/>
    </source>
</evidence>
<evidence type="ECO:0000256" key="2">
    <source>
        <dbReference type="SAM" id="MobiDB-lite"/>
    </source>
</evidence>
<dbReference type="GO" id="GO:0004672">
    <property type="term" value="F:protein kinase activity"/>
    <property type="evidence" value="ECO:0007669"/>
    <property type="project" value="InterPro"/>
</dbReference>
<feature type="domain" description="Protein kinase" evidence="3">
    <location>
        <begin position="61"/>
        <end position="124"/>
    </location>
</feature>
<dbReference type="RefSeq" id="XP_060278543.1">
    <property type="nucleotide sequence ID" value="XM_060432124.1"/>
</dbReference>
<dbReference type="PROSITE" id="PS00107">
    <property type="entry name" value="PROTEIN_KINASE_ATP"/>
    <property type="match status" value="1"/>
</dbReference>
<accession>A0AAJ0FIQ8</accession>
<keyword evidence="1" id="KW-0547">Nucleotide-binding</keyword>